<dbReference type="Proteomes" id="UP000292702">
    <property type="component" value="Unassembled WGS sequence"/>
</dbReference>
<dbReference type="STRING" id="92696.A0A4R0RC18"/>
<sequence>MSVELVQDQEDWIEVDEQWWRSPYEDAPWSYQRQFLWSLDGVKYAKHPPPPHYLETLCNVKAGWETVEDVVAEEQSLELNGELAGAKGAVDVMGRYEFDVGITPPLPPQGVFLRSQERRMFSGDLTNQDVSTVHGRWDDQVRGLFGDAFRRSQLDASFDWDFDQKVWDLGDFADTPSRTSTSPDVVDLTDSELSADSEPLPSTPNADRKSYAQVVFVDRAGQQRTVIAPTPAKPLNASALSFIPGTRVASDVPSRESSESPYTSPTYEFHFPSLTANPPSARTTTQSLPSNLEMDEQGFYIEIPSPPSATFSDDSTRTATPKRPSASLLPAFLADASSNARSRHASKTRAIVDRLRSSTSSVASEPPRRSAKKTELTSSRRPAEDPVIIEDGEADVFADPMSNIDGWITSIENEALASGPPLYNDGWIEGPTKARRTGKAKSHKRSGSSVSSVAPTTPTTTSSTTTFSSPSSAAGYTLPATSPTTAQFATPPYYSFPSPYGASPYGSAVYPAIPPPAPTQAQMAYFQMQYQMQLQAQAQWQMQMHANARMQAGMGYPVYQQQPPVPVPPQPATAPTPSVTHSRTKSVPYTEPKRITVPITGVAGIRHA</sequence>
<dbReference type="EMBL" id="RWJN01000234">
    <property type="protein sequence ID" value="TCD64486.1"/>
    <property type="molecule type" value="Genomic_DNA"/>
</dbReference>
<protein>
    <submittedName>
        <fullName evidence="2">Uncharacterized protein</fullName>
    </submittedName>
</protein>
<dbReference type="AlphaFoldDB" id="A0A4R0RC18"/>
<name>A0A4R0RC18_9APHY</name>
<proteinExistence type="predicted"/>
<evidence type="ECO:0000313" key="2">
    <source>
        <dbReference type="EMBL" id="TCD64486.1"/>
    </source>
</evidence>
<feature type="compositionally biased region" description="Polar residues" evidence="1">
    <location>
        <begin position="308"/>
        <end position="319"/>
    </location>
</feature>
<feature type="compositionally biased region" description="Polar residues" evidence="1">
    <location>
        <begin position="578"/>
        <end position="587"/>
    </location>
</feature>
<feature type="region of interest" description="Disordered" evidence="1">
    <location>
        <begin position="419"/>
        <end position="475"/>
    </location>
</feature>
<feature type="compositionally biased region" description="Basic residues" evidence="1">
    <location>
        <begin position="433"/>
        <end position="446"/>
    </location>
</feature>
<dbReference type="OrthoDB" id="2943086at2759"/>
<reference evidence="2 3" key="1">
    <citation type="submission" date="2018-11" db="EMBL/GenBank/DDBJ databases">
        <title>Genome assembly of Steccherinum ochraceum LE-BIN_3174, the white-rot fungus of the Steccherinaceae family (The Residual Polyporoid clade, Polyporales, Basidiomycota).</title>
        <authorList>
            <person name="Fedorova T.V."/>
            <person name="Glazunova O.A."/>
            <person name="Landesman E.O."/>
            <person name="Moiseenko K.V."/>
            <person name="Psurtseva N.V."/>
            <person name="Savinova O.S."/>
            <person name="Shakhova N.V."/>
            <person name="Tyazhelova T.V."/>
            <person name="Vasina D.V."/>
        </authorList>
    </citation>
    <scope>NUCLEOTIDE SEQUENCE [LARGE SCALE GENOMIC DNA]</scope>
    <source>
        <strain evidence="2 3">LE-BIN_3174</strain>
    </source>
</reference>
<comment type="caution">
    <text evidence="2">The sequence shown here is derived from an EMBL/GenBank/DDBJ whole genome shotgun (WGS) entry which is preliminary data.</text>
</comment>
<organism evidence="2 3">
    <name type="scientific">Steccherinum ochraceum</name>
    <dbReference type="NCBI Taxonomy" id="92696"/>
    <lineage>
        <taxon>Eukaryota</taxon>
        <taxon>Fungi</taxon>
        <taxon>Dikarya</taxon>
        <taxon>Basidiomycota</taxon>
        <taxon>Agaricomycotina</taxon>
        <taxon>Agaricomycetes</taxon>
        <taxon>Polyporales</taxon>
        <taxon>Steccherinaceae</taxon>
        <taxon>Steccherinum</taxon>
    </lineage>
</organism>
<gene>
    <name evidence="2" type="ORF">EIP91_004047</name>
</gene>
<feature type="region of interest" description="Disordered" evidence="1">
    <location>
        <begin position="172"/>
        <end position="207"/>
    </location>
</feature>
<feature type="compositionally biased region" description="Basic and acidic residues" evidence="1">
    <location>
        <begin position="366"/>
        <end position="375"/>
    </location>
</feature>
<accession>A0A4R0RC18</accession>
<evidence type="ECO:0000313" key="3">
    <source>
        <dbReference type="Proteomes" id="UP000292702"/>
    </source>
</evidence>
<feature type="compositionally biased region" description="Low complexity" evidence="1">
    <location>
        <begin position="447"/>
        <end position="475"/>
    </location>
</feature>
<keyword evidence="3" id="KW-1185">Reference proteome</keyword>
<feature type="region of interest" description="Disordered" evidence="1">
    <location>
        <begin position="302"/>
        <end position="388"/>
    </location>
</feature>
<feature type="region of interest" description="Disordered" evidence="1">
    <location>
        <begin position="565"/>
        <end position="588"/>
    </location>
</feature>
<evidence type="ECO:0000256" key="1">
    <source>
        <dbReference type="SAM" id="MobiDB-lite"/>
    </source>
</evidence>
<feature type="compositionally biased region" description="Pro residues" evidence="1">
    <location>
        <begin position="565"/>
        <end position="574"/>
    </location>
</feature>